<evidence type="ECO:0000256" key="3">
    <source>
        <dbReference type="ARBA" id="ARBA00023143"/>
    </source>
</evidence>
<name>A0A1K1VIK8_9GAMM</name>
<keyword evidence="8" id="KW-0282">Flagellum</keyword>
<feature type="domain" description="Flagellin N-terminal" evidence="6">
    <location>
        <begin position="5"/>
        <end position="140"/>
    </location>
</feature>
<evidence type="ECO:0000259" key="7">
    <source>
        <dbReference type="Pfam" id="PF00700"/>
    </source>
</evidence>
<evidence type="ECO:0000256" key="5">
    <source>
        <dbReference type="SAM" id="Coils"/>
    </source>
</evidence>
<dbReference type="PANTHER" id="PTHR42792:SF2">
    <property type="entry name" value="FLAGELLIN"/>
    <property type="match status" value="1"/>
</dbReference>
<dbReference type="EMBL" id="FPJW01000002">
    <property type="protein sequence ID" value="SFX24895.1"/>
    <property type="molecule type" value="Genomic_DNA"/>
</dbReference>
<dbReference type="PANTHER" id="PTHR42792">
    <property type="entry name" value="FLAGELLIN"/>
    <property type="match status" value="1"/>
</dbReference>
<keyword evidence="5" id="KW-0175">Coiled coil</keyword>
<dbReference type="GO" id="GO:0005198">
    <property type="term" value="F:structural molecule activity"/>
    <property type="evidence" value="ECO:0007669"/>
    <property type="project" value="UniProtKB-UniRule"/>
</dbReference>
<dbReference type="STRING" id="1122209.SAMN02745752_01005"/>
<accession>A0A1K1VIK8</accession>
<evidence type="ECO:0000256" key="2">
    <source>
        <dbReference type="ARBA" id="ARBA00022525"/>
    </source>
</evidence>
<comment type="subcellular location">
    <subcellularLocation>
        <location evidence="4">Secreted</location>
    </subcellularLocation>
    <subcellularLocation>
        <location evidence="4">Bacterial flagellum</location>
    </subcellularLocation>
</comment>
<dbReference type="RefSeq" id="WP_072325221.1">
    <property type="nucleotide sequence ID" value="NZ_FPJW01000002.1"/>
</dbReference>
<evidence type="ECO:0000313" key="8">
    <source>
        <dbReference type="EMBL" id="SFX24895.1"/>
    </source>
</evidence>
<sequence>MALVINTNVSALNGARNLANTQAQQAQTFQRLSTGLRVNSAKDDAAGLYLAQSQTKDIRGLAMATRNAGDGISMAQTAEGALDQITANLQRINELAIQSANGTYNSAAREGLQKEVNQLTQEIARIIETTEFNGQKLLNSSAIAITMQVGNQNGSAYRVDAGLSGGLAAALSGGSISGAASALNAIVDGGLLGTAVIDIRTQSAAQQAIANTRAAIDGVSAERATFGAVMNRFEAVISGNQIYSENLQAARSRIQDADFAVETSNLAKQQVLQQAGVAALGQANASSQVVLGLL</sequence>
<dbReference type="AlphaFoldDB" id="A0A1K1VIK8"/>
<dbReference type="InterPro" id="IPR042187">
    <property type="entry name" value="Flagellin_C_sub2"/>
</dbReference>
<dbReference type="Pfam" id="PF00700">
    <property type="entry name" value="Flagellin_C"/>
    <property type="match status" value="1"/>
</dbReference>
<dbReference type="InterPro" id="IPR001492">
    <property type="entry name" value="Flagellin"/>
</dbReference>
<proteinExistence type="inferred from homology"/>
<feature type="domain" description="Flagellin C-terminal" evidence="7">
    <location>
        <begin position="211"/>
        <end position="294"/>
    </location>
</feature>
<dbReference type="Proteomes" id="UP000182350">
    <property type="component" value="Unassembled WGS sequence"/>
</dbReference>
<comment type="function">
    <text evidence="4">Flagellin is the subunit protein which polymerizes to form the filaments of bacterial flagella.</text>
</comment>
<keyword evidence="2 4" id="KW-0964">Secreted</keyword>
<evidence type="ECO:0000313" key="9">
    <source>
        <dbReference type="Proteomes" id="UP000182350"/>
    </source>
</evidence>
<dbReference type="GO" id="GO:0005576">
    <property type="term" value="C:extracellular region"/>
    <property type="evidence" value="ECO:0007669"/>
    <property type="project" value="UniProtKB-SubCell"/>
</dbReference>
<dbReference type="OrthoDB" id="9796789at2"/>
<reference evidence="8 9" key="1">
    <citation type="submission" date="2016-11" db="EMBL/GenBank/DDBJ databases">
        <authorList>
            <person name="Jaros S."/>
            <person name="Januszkiewicz K."/>
            <person name="Wedrychowicz H."/>
        </authorList>
    </citation>
    <scope>NUCLEOTIDE SEQUENCE [LARGE SCALE GENOMIC DNA]</scope>
    <source>
        <strain evidence="8 9">DSM 21637</strain>
    </source>
</reference>
<organism evidence="8 9">
    <name type="scientific">Marinospirillum alkaliphilum DSM 21637</name>
    <dbReference type="NCBI Taxonomy" id="1122209"/>
    <lineage>
        <taxon>Bacteria</taxon>
        <taxon>Pseudomonadati</taxon>
        <taxon>Pseudomonadota</taxon>
        <taxon>Gammaproteobacteria</taxon>
        <taxon>Oceanospirillales</taxon>
        <taxon>Oceanospirillaceae</taxon>
        <taxon>Marinospirillum</taxon>
    </lineage>
</organism>
<dbReference type="Gene3D" id="6.10.10.10">
    <property type="entry name" value="Flagellar export chaperone, C-terminal domain"/>
    <property type="match status" value="1"/>
</dbReference>
<evidence type="ECO:0000256" key="4">
    <source>
        <dbReference type="RuleBase" id="RU362073"/>
    </source>
</evidence>
<dbReference type="InterPro" id="IPR001029">
    <property type="entry name" value="Flagellin_N"/>
</dbReference>
<dbReference type="Gene3D" id="1.20.1330.10">
    <property type="entry name" value="f41 fragment of flagellin, N-terminal domain"/>
    <property type="match status" value="1"/>
</dbReference>
<keyword evidence="8" id="KW-0966">Cell projection</keyword>
<dbReference type="GO" id="GO:0009288">
    <property type="term" value="C:bacterial-type flagellum"/>
    <property type="evidence" value="ECO:0007669"/>
    <property type="project" value="UniProtKB-SubCell"/>
</dbReference>
<protein>
    <recommendedName>
        <fullName evidence="4">Flagellin</fullName>
    </recommendedName>
</protein>
<evidence type="ECO:0000256" key="1">
    <source>
        <dbReference type="ARBA" id="ARBA00005709"/>
    </source>
</evidence>
<dbReference type="Gene3D" id="6.10.280.190">
    <property type="match status" value="1"/>
</dbReference>
<dbReference type="Pfam" id="PF00669">
    <property type="entry name" value="Flagellin_N"/>
    <property type="match status" value="1"/>
</dbReference>
<feature type="coiled-coil region" evidence="5">
    <location>
        <begin position="75"/>
        <end position="129"/>
    </location>
</feature>
<dbReference type="SUPFAM" id="SSF64518">
    <property type="entry name" value="Phase 1 flagellin"/>
    <property type="match status" value="1"/>
</dbReference>
<evidence type="ECO:0000259" key="6">
    <source>
        <dbReference type="Pfam" id="PF00669"/>
    </source>
</evidence>
<dbReference type="InterPro" id="IPR046358">
    <property type="entry name" value="Flagellin_C"/>
</dbReference>
<dbReference type="PRINTS" id="PR00207">
    <property type="entry name" value="FLAGELLIN"/>
</dbReference>
<keyword evidence="9" id="KW-1185">Reference proteome</keyword>
<gene>
    <name evidence="8" type="ORF">SAMN02745752_01005</name>
</gene>
<keyword evidence="8" id="KW-0969">Cilium</keyword>
<keyword evidence="3 4" id="KW-0975">Bacterial flagellum</keyword>
<comment type="similarity">
    <text evidence="1 4">Belongs to the bacterial flagellin family.</text>
</comment>